<proteinExistence type="predicted"/>
<dbReference type="EMBL" id="FOTW01000008">
    <property type="protein sequence ID" value="SFL85630.1"/>
    <property type="molecule type" value="Genomic_DNA"/>
</dbReference>
<feature type="chain" id="PRO_5011578409" description="Lipoprotein" evidence="1">
    <location>
        <begin position="20"/>
        <end position="144"/>
    </location>
</feature>
<reference evidence="2 3" key="1">
    <citation type="submission" date="2016-10" db="EMBL/GenBank/DDBJ databases">
        <authorList>
            <person name="de Groot N.N."/>
        </authorList>
    </citation>
    <scope>NUCLEOTIDE SEQUENCE [LARGE SCALE GENOMIC DNA]</scope>
    <source>
        <strain evidence="2 3">ATCC 43154</strain>
    </source>
</reference>
<evidence type="ECO:0000313" key="3">
    <source>
        <dbReference type="Proteomes" id="UP000199470"/>
    </source>
</evidence>
<feature type="signal peptide" evidence="1">
    <location>
        <begin position="1"/>
        <end position="19"/>
    </location>
</feature>
<dbReference type="STRING" id="758825.SAMN02982985_01816"/>
<evidence type="ECO:0000313" key="2">
    <source>
        <dbReference type="EMBL" id="SFL85630.1"/>
    </source>
</evidence>
<evidence type="ECO:0008006" key="4">
    <source>
        <dbReference type="Google" id="ProtNLM"/>
    </source>
</evidence>
<keyword evidence="3" id="KW-1185">Reference proteome</keyword>
<name>A0A1I4L3M2_9BURK</name>
<protein>
    <recommendedName>
        <fullName evidence="4">Lipoprotein</fullName>
    </recommendedName>
</protein>
<dbReference type="OrthoDB" id="8549440at2"/>
<dbReference type="PROSITE" id="PS51257">
    <property type="entry name" value="PROKAR_LIPOPROTEIN"/>
    <property type="match status" value="1"/>
</dbReference>
<accession>A0A1I4L3M2</accession>
<evidence type="ECO:0000256" key="1">
    <source>
        <dbReference type="SAM" id="SignalP"/>
    </source>
</evidence>
<gene>
    <name evidence="2" type="ORF">SAMN02982985_01816</name>
</gene>
<keyword evidence="1" id="KW-0732">Signal</keyword>
<dbReference type="AlphaFoldDB" id="A0A1I4L3M2"/>
<dbReference type="Proteomes" id="UP000199470">
    <property type="component" value="Unassembled WGS sequence"/>
</dbReference>
<dbReference type="RefSeq" id="WP_093386553.1">
    <property type="nucleotide sequence ID" value="NZ_FOTW01000008.1"/>
</dbReference>
<sequence>MYRLAAIAALALTAGCATLTESTQQQVTVQTILDNREVGGVGCVLYNDVGKWFVTSPARVTIRRSAAPLRVDCKQDGAAWAYEKVDSKVNSSVWGNVVLTAGAGYLVDRNTGAGFDYPATLTVILHKGEEADGRAPPAPGVTVY</sequence>
<organism evidence="2 3">
    <name type="scientific">Rugamonas rubra</name>
    <dbReference type="NCBI Taxonomy" id="758825"/>
    <lineage>
        <taxon>Bacteria</taxon>
        <taxon>Pseudomonadati</taxon>
        <taxon>Pseudomonadota</taxon>
        <taxon>Betaproteobacteria</taxon>
        <taxon>Burkholderiales</taxon>
        <taxon>Oxalobacteraceae</taxon>
        <taxon>Telluria group</taxon>
        <taxon>Rugamonas</taxon>
    </lineage>
</organism>